<dbReference type="STRING" id="1217970.SAMN05444002_2008"/>
<reference evidence="7" key="1">
    <citation type="submission" date="2016-11" db="EMBL/GenBank/DDBJ databases">
        <authorList>
            <person name="Varghese N."/>
            <person name="Submissions S."/>
        </authorList>
    </citation>
    <scope>NUCLEOTIDE SEQUENCE [LARGE SCALE GENOMIC DNA]</scope>
    <source>
        <strain evidence="7">DSM 29440</strain>
    </source>
</reference>
<dbReference type="InterPro" id="IPR049382">
    <property type="entry name" value="FGGY_C_2"/>
</dbReference>
<keyword evidence="3 6" id="KW-0418">Kinase</keyword>
<dbReference type="InterPro" id="IPR050406">
    <property type="entry name" value="FGGY_Carb_Kinase"/>
</dbReference>
<name>A0A1N6FW68_9RHOB</name>
<accession>A0A1N6FW68</accession>
<dbReference type="CDD" id="cd07772">
    <property type="entry name" value="ASKHA_NBD_FGGY_NaCK-like"/>
    <property type="match status" value="1"/>
</dbReference>
<dbReference type="InterPro" id="IPR043129">
    <property type="entry name" value="ATPase_NBD"/>
</dbReference>
<gene>
    <name evidence="6" type="ORF">SAMN05444002_2008</name>
</gene>
<dbReference type="PANTHER" id="PTHR43095:SF5">
    <property type="entry name" value="XYLULOSE KINASE"/>
    <property type="match status" value="1"/>
</dbReference>
<dbReference type="GO" id="GO:0005975">
    <property type="term" value="P:carbohydrate metabolic process"/>
    <property type="evidence" value="ECO:0007669"/>
    <property type="project" value="InterPro"/>
</dbReference>
<dbReference type="RefSeq" id="WP_074256082.1">
    <property type="nucleotide sequence ID" value="NZ_FSRL01000001.1"/>
</dbReference>
<comment type="similarity">
    <text evidence="1">Belongs to the FGGY kinase family.</text>
</comment>
<organism evidence="6 7">
    <name type="scientific">Vannielia litorea</name>
    <dbReference type="NCBI Taxonomy" id="1217970"/>
    <lineage>
        <taxon>Bacteria</taxon>
        <taxon>Pseudomonadati</taxon>
        <taxon>Pseudomonadota</taxon>
        <taxon>Alphaproteobacteria</taxon>
        <taxon>Rhodobacterales</taxon>
        <taxon>Paracoccaceae</taxon>
        <taxon>Vannielia</taxon>
    </lineage>
</organism>
<feature type="domain" description="Carbohydrate kinase FGGY C-terminal" evidence="5">
    <location>
        <begin position="247"/>
        <end position="426"/>
    </location>
</feature>
<evidence type="ECO:0000256" key="2">
    <source>
        <dbReference type="ARBA" id="ARBA00022679"/>
    </source>
</evidence>
<dbReference type="InterPro" id="IPR018484">
    <property type="entry name" value="FGGY_N"/>
</dbReference>
<dbReference type="Proteomes" id="UP000184932">
    <property type="component" value="Unassembled WGS sequence"/>
</dbReference>
<dbReference type="OrthoDB" id="9786272at2"/>
<evidence type="ECO:0000259" key="5">
    <source>
        <dbReference type="Pfam" id="PF21546"/>
    </source>
</evidence>
<evidence type="ECO:0000259" key="4">
    <source>
        <dbReference type="Pfam" id="PF00370"/>
    </source>
</evidence>
<dbReference type="SUPFAM" id="SSF53067">
    <property type="entry name" value="Actin-like ATPase domain"/>
    <property type="match status" value="1"/>
</dbReference>
<dbReference type="Pfam" id="PF21546">
    <property type="entry name" value="FGGY_C_2"/>
    <property type="match status" value="1"/>
</dbReference>
<dbReference type="EMBL" id="FSRL01000001">
    <property type="protein sequence ID" value="SIN99493.1"/>
    <property type="molecule type" value="Genomic_DNA"/>
</dbReference>
<dbReference type="GO" id="GO:0016301">
    <property type="term" value="F:kinase activity"/>
    <property type="evidence" value="ECO:0007669"/>
    <property type="project" value="UniProtKB-KW"/>
</dbReference>
<evidence type="ECO:0000256" key="1">
    <source>
        <dbReference type="ARBA" id="ARBA00009156"/>
    </source>
</evidence>
<dbReference type="PANTHER" id="PTHR43095">
    <property type="entry name" value="SUGAR KINASE"/>
    <property type="match status" value="1"/>
</dbReference>
<dbReference type="Gene3D" id="3.30.420.40">
    <property type="match status" value="2"/>
</dbReference>
<sequence>MNRIAVIDIGKTNAKLALVDLGSLRELEVLTRPNRVRPGPPWPHFDLDGHWDFILAGLAGFRVRHGVDAVSITTHGASLVLLDAEGGLAAPMLDYEHDGPEALAAEYDALRPGFEATGSPRLGLGLNAGAQLHWMFAQDAGLGARVARIVTYPQYWAGRLTGVAATEATSLGCHTDLWEPRAGRPSALVDRLGIAGKLAPLRRAAEVLGPVTAEVARATGLAPGTPVHCGIHDSNASLLPHLMRRTPPFSVVSTGTWVVVMTLPGAGAPLPALDPARDTLVNVSAFGQPVPSARFMGGREHDLMLGGAAPDADTGAVAEVVDAGVMLLPSVVPGSGPFRGREAAWRGGEPPMGAPTRSAVVAHYLAMMTAECLALTGHRGPVVVEGPFARNGAYLDLLSAATGETVAASEGSTGTSQGCALLAAREAPAPAAGRVVDRRGDAALAAHAAAWRAAVAAG</sequence>
<feature type="domain" description="Carbohydrate kinase FGGY N-terminal" evidence="4">
    <location>
        <begin position="5"/>
        <end position="239"/>
    </location>
</feature>
<evidence type="ECO:0000313" key="6">
    <source>
        <dbReference type="EMBL" id="SIN99493.1"/>
    </source>
</evidence>
<keyword evidence="2" id="KW-0808">Transferase</keyword>
<evidence type="ECO:0000313" key="7">
    <source>
        <dbReference type="Proteomes" id="UP000184932"/>
    </source>
</evidence>
<protein>
    <submittedName>
        <fullName evidence="6">Sugar (Pentulose or hexulose) kinase</fullName>
    </submittedName>
</protein>
<keyword evidence="7" id="KW-1185">Reference proteome</keyword>
<evidence type="ECO:0000256" key="3">
    <source>
        <dbReference type="ARBA" id="ARBA00022777"/>
    </source>
</evidence>
<proteinExistence type="inferred from homology"/>
<dbReference type="Pfam" id="PF00370">
    <property type="entry name" value="FGGY_N"/>
    <property type="match status" value="1"/>
</dbReference>
<dbReference type="AlphaFoldDB" id="A0A1N6FW68"/>